<organism evidence="1 2">
    <name type="scientific">Lipomyces kononenkoae</name>
    <name type="common">Yeast</name>
    <dbReference type="NCBI Taxonomy" id="34357"/>
    <lineage>
        <taxon>Eukaryota</taxon>
        <taxon>Fungi</taxon>
        <taxon>Dikarya</taxon>
        <taxon>Ascomycota</taxon>
        <taxon>Saccharomycotina</taxon>
        <taxon>Lipomycetes</taxon>
        <taxon>Lipomycetales</taxon>
        <taxon>Lipomycetaceae</taxon>
        <taxon>Lipomyces</taxon>
    </lineage>
</organism>
<accession>A0ACC3SUV5</accession>
<name>A0ACC3SUV5_LIPKO</name>
<evidence type="ECO:0000313" key="2">
    <source>
        <dbReference type="Proteomes" id="UP001433508"/>
    </source>
</evidence>
<keyword evidence="2" id="KW-1185">Reference proteome</keyword>
<dbReference type="Proteomes" id="UP001433508">
    <property type="component" value="Unassembled WGS sequence"/>
</dbReference>
<proteinExistence type="predicted"/>
<sequence>MSVNFRRYIGGSGQRLNFYLSLAACTVLAFYGYDQGVFGNVIIGDPFLEQFGYPDDNIISTMTSVYNLGCFGGAMSTIFLGDILGRPRTLLTGTTWIFVGAIIQACSFTRAQMYVGRVVAGVGTGMNTSTAGIYQSETANFSSRGKLVVLQMAMCIFGFMVSNWLTFGFSFLSGSVSWRFPVAFQIFFCSIIYLLCPFLPESPRLLIRKGRNEEALDVLAKLAGKDVSTEDKAVQNLYKAIQAAFELEMASGVSWTDMLRGKAPVGAVRRMILGCGMQAMNQLSGINITSYYFAYVLIHSVKVSEELSRILSCAGSVNYLVFSLLSYWTIERFGRRRMMMFSSAGICTCFVVITIALSLMEKGHNDFALGVVAILFFFLFFSLFAIGCLGVPWLYPTEINTLELRTKGAAIATATNWIINYMVVQVTPPGVANLGWRFWIVWISLSGSFVVVTYLFYPETSNRTLEDIDQFFDTNPGLFIFNNTLATQLERPDQFVESEARRVAEIENSYLEGKEAVN</sequence>
<protein>
    <submittedName>
        <fullName evidence="1">General substrate transporter</fullName>
    </submittedName>
</protein>
<evidence type="ECO:0000313" key="1">
    <source>
        <dbReference type="EMBL" id="KAK9235392.1"/>
    </source>
</evidence>
<reference evidence="2" key="1">
    <citation type="journal article" date="2024" name="Front. Bioeng. Biotechnol.">
        <title>Genome-scale model development and genomic sequencing of the oleaginous clade Lipomyces.</title>
        <authorList>
            <person name="Czajka J.J."/>
            <person name="Han Y."/>
            <person name="Kim J."/>
            <person name="Mondo S.J."/>
            <person name="Hofstad B.A."/>
            <person name="Robles A."/>
            <person name="Haridas S."/>
            <person name="Riley R."/>
            <person name="LaButti K."/>
            <person name="Pangilinan J."/>
            <person name="Andreopoulos W."/>
            <person name="Lipzen A."/>
            <person name="Yan J."/>
            <person name="Wang M."/>
            <person name="Ng V."/>
            <person name="Grigoriev I.V."/>
            <person name="Spatafora J.W."/>
            <person name="Magnuson J.K."/>
            <person name="Baker S.E."/>
            <person name="Pomraning K.R."/>
        </authorList>
    </citation>
    <scope>NUCLEOTIDE SEQUENCE [LARGE SCALE GENOMIC DNA]</scope>
    <source>
        <strain evidence="2">CBS 7786</strain>
    </source>
</reference>
<dbReference type="EMBL" id="MU971417">
    <property type="protein sequence ID" value="KAK9235392.1"/>
    <property type="molecule type" value="Genomic_DNA"/>
</dbReference>
<gene>
    <name evidence="1" type="ORF">V1525DRAFT_270678</name>
</gene>
<comment type="caution">
    <text evidence="1">The sequence shown here is derived from an EMBL/GenBank/DDBJ whole genome shotgun (WGS) entry which is preliminary data.</text>
</comment>